<dbReference type="InterPro" id="IPR032676">
    <property type="entry name" value="YkuD_2"/>
</dbReference>
<keyword evidence="2" id="KW-1185">Reference proteome</keyword>
<reference evidence="2" key="1">
    <citation type="submission" date="2016-10" db="EMBL/GenBank/DDBJ databases">
        <authorList>
            <person name="Varghese N."/>
            <person name="Submissions S."/>
        </authorList>
    </citation>
    <scope>NUCLEOTIDE SEQUENCE [LARGE SCALE GENOMIC DNA]</scope>
    <source>
        <strain evidence="2">CGMCC 1.10370</strain>
    </source>
</reference>
<dbReference type="RefSeq" id="WP_091492515.1">
    <property type="nucleotide sequence ID" value="NZ_FOMH01000004.1"/>
</dbReference>
<sequence length="241" mass="27060">MIYKIYPLFVFLLLSFGKDSKNTTDLKKNATVKSIAKVEKVTVDSKIESVYSALNSNNFKMPELKTFTEALKGFYLLKEKGVIKKNILTLIDFSLSSNTKRLWVIDLTTNTILFNSLVAHGRNTGEEFATAFSNLNSSFKSSLGFYATGEIYQGKHGASLRLDGLEDGVNDNARQRGVVMHGADYVSESFIRDHKRLGRSQGCPAVPVELTDEIIETIKDKSCLYIYHPSRSFSMEERLIS</sequence>
<organism evidence="1 2">
    <name type="scientific">Flavobacterium phragmitis</name>
    <dbReference type="NCBI Taxonomy" id="739143"/>
    <lineage>
        <taxon>Bacteria</taxon>
        <taxon>Pseudomonadati</taxon>
        <taxon>Bacteroidota</taxon>
        <taxon>Flavobacteriia</taxon>
        <taxon>Flavobacteriales</taxon>
        <taxon>Flavobacteriaceae</taxon>
        <taxon>Flavobacterium</taxon>
    </lineage>
</organism>
<dbReference type="STRING" id="739143.SAMN05216297_104127"/>
<dbReference type="OrthoDB" id="9815195at2"/>
<dbReference type="Pfam" id="PF13645">
    <property type="entry name" value="YkuD_2"/>
    <property type="match status" value="1"/>
</dbReference>
<proteinExistence type="predicted"/>
<dbReference type="AlphaFoldDB" id="A0A1I1PG28"/>
<dbReference type="PANTHER" id="PTHR38477:SF1">
    <property type="entry name" value="MUREIN L,D-TRANSPEPTIDASE CATALYTIC DOMAIN FAMILY PROTEIN"/>
    <property type="match status" value="1"/>
</dbReference>
<name>A0A1I1PG28_9FLAO</name>
<protein>
    <submittedName>
        <fullName evidence="1">L,D-transpeptidase catalytic domain</fullName>
    </submittedName>
</protein>
<accession>A0A1I1PG28</accession>
<dbReference type="EMBL" id="FOMH01000004">
    <property type="protein sequence ID" value="SFD08666.1"/>
    <property type="molecule type" value="Genomic_DNA"/>
</dbReference>
<dbReference type="PANTHER" id="PTHR38477">
    <property type="entry name" value="HYPOTHETICAL EXPORTED PROTEIN"/>
    <property type="match status" value="1"/>
</dbReference>
<gene>
    <name evidence="1" type="ORF">SAMN05216297_104127</name>
</gene>
<evidence type="ECO:0000313" key="2">
    <source>
        <dbReference type="Proteomes" id="UP000199672"/>
    </source>
</evidence>
<evidence type="ECO:0000313" key="1">
    <source>
        <dbReference type="EMBL" id="SFD08666.1"/>
    </source>
</evidence>
<dbReference type="Proteomes" id="UP000199672">
    <property type="component" value="Unassembled WGS sequence"/>
</dbReference>